<feature type="transmembrane region" description="Helical" evidence="8">
    <location>
        <begin position="229"/>
        <end position="246"/>
    </location>
</feature>
<protein>
    <recommendedName>
        <fullName evidence="3">histidine kinase</fullName>
        <ecNumber evidence="3">2.7.13.3</ecNumber>
    </recommendedName>
</protein>
<feature type="domain" description="Histidine kinase" evidence="9">
    <location>
        <begin position="443"/>
        <end position="655"/>
    </location>
</feature>
<dbReference type="GO" id="GO:0004721">
    <property type="term" value="F:phosphoprotein phosphatase activity"/>
    <property type="evidence" value="ECO:0007669"/>
    <property type="project" value="TreeGrafter"/>
</dbReference>
<feature type="transmembrane region" description="Helical" evidence="8">
    <location>
        <begin position="354"/>
        <end position="373"/>
    </location>
</feature>
<evidence type="ECO:0000256" key="3">
    <source>
        <dbReference type="ARBA" id="ARBA00012438"/>
    </source>
</evidence>
<dbReference type="Pfam" id="PF00512">
    <property type="entry name" value="HisKA"/>
    <property type="match status" value="1"/>
</dbReference>
<evidence type="ECO:0000256" key="5">
    <source>
        <dbReference type="ARBA" id="ARBA00022679"/>
    </source>
</evidence>
<dbReference type="PANTHER" id="PTHR45453:SF1">
    <property type="entry name" value="PHOSPHATE REGULON SENSOR PROTEIN PHOR"/>
    <property type="match status" value="1"/>
</dbReference>
<feature type="transmembrane region" description="Helical" evidence="8">
    <location>
        <begin position="266"/>
        <end position="283"/>
    </location>
</feature>
<keyword evidence="5 10" id="KW-0808">Transferase</keyword>
<dbReference type="Gene3D" id="1.10.287.130">
    <property type="match status" value="1"/>
</dbReference>
<evidence type="ECO:0000313" key="10">
    <source>
        <dbReference type="EMBL" id="VYS72959.1"/>
    </source>
</evidence>
<dbReference type="Pfam" id="PF02518">
    <property type="entry name" value="HATPase_c"/>
    <property type="match status" value="1"/>
</dbReference>
<feature type="transmembrane region" description="Helical" evidence="8">
    <location>
        <begin position="323"/>
        <end position="347"/>
    </location>
</feature>
<feature type="transmembrane region" description="Helical" evidence="8">
    <location>
        <begin position="295"/>
        <end position="317"/>
    </location>
</feature>
<evidence type="ECO:0000256" key="1">
    <source>
        <dbReference type="ARBA" id="ARBA00000085"/>
    </source>
</evidence>
<keyword evidence="8" id="KW-1133">Transmembrane helix</keyword>
<evidence type="ECO:0000256" key="6">
    <source>
        <dbReference type="ARBA" id="ARBA00022777"/>
    </source>
</evidence>
<dbReference type="GO" id="GO:0016036">
    <property type="term" value="P:cellular response to phosphate starvation"/>
    <property type="evidence" value="ECO:0007669"/>
    <property type="project" value="TreeGrafter"/>
</dbReference>
<sequence>MHLKTERSKKKLLSVFILAAALLFAALLFTFCYSMDNKYTSSNTDPSKDLVPLTGQWEFYSGRLYTPKDFSAGSAESPEIITIGQFGNFSSHQPSQSPFGAATYRKVLNLPSSKDAWMLEVPEIFSSCRIYVNQTLVRQMGSPDAVPVSRHIQNTLIPLPSGTVELVIQAANDTHYYSGLTYPPVLGTSSAVTNALTQKMIFYALLCFFPLGAAVTSLGVWVRKHSDPVFAAYGLVCLFFSIHVSYPFFHWLGWDLWGTSYLIEDVSYFAMLACMVLLTSRLCRGILPARLHIAVYVFTVLMSVSPVIFTYVLFPAFHNIVSIYGTIIYTSKLLISFYLILLSFLGILNDRSSVWLLAGNAVFGFGLFTDLWTGGDYEPLRFGWQDEYSGFLMVLLFMILIIRYNQNLILKNQRLTLHLQEEVDKKTARLSKMLEERKKFLSIAAHDLKAPASAIKTYIDFIREGGINIDEELGQYLEIIDKKSSQIQSDISSLQIFNAEDKIHEPPCLIDCNDFLTYVYMETKPYTDANGIYYNLNLPENHCFIWHQKTRLFRAFENIILNATEHTPPEGSLTIDAEYTGQQAVITFTDTGEGISSGDLPHIFDYKFSTKNSPGTRGLGLYFVRISLEEYGGTIKAASKKNRYTVFTVTLPLAEEKME</sequence>
<feature type="transmembrane region" description="Helical" evidence="8">
    <location>
        <begin position="388"/>
        <end position="405"/>
    </location>
</feature>
<keyword evidence="8" id="KW-0812">Transmembrane</keyword>
<reference evidence="10" key="1">
    <citation type="submission" date="2019-11" db="EMBL/GenBank/DDBJ databases">
        <authorList>
            <person name="Feng L."/>
        </authorList>
    </citation>
    <scope>NUCLEOTIDE SEQUENCE</scope>
    <source>
        <strain evidence="10">AcaccaeLFYP115</strain>
    </source>
</reference>
<comment type="catalytic activity">
    <reaction evidence="1">
        <text>ATP + protein L-histidine = ADP + protein N-phospho-L-histidine.</text>
        <dbReference type="EC" id="2.7.13.3"/>
    </reaction>
</comment>
<feature type="transmembrane region" description="Helical" evidence="8">
    <location>
        <begin position="200"/>
        <end position="222"/>
    </location>
</feature>
<dbReference type="InterPro" id="IPR036097">
    <property type="entry name" value="HisK_dim/P_sf"/>
</dbReference>
<dbReference type="InterPro" id="IPR008979">
    <property type="entry name" value="Galactose-bd-like_sf"/>
</dbReference>
<dbReference type="RefSeq" id="WP_156340190.1">
    <property type="nucleotide sequence ID" value="NZ_CACRSQ010000002.1"/>
</dbReference>
<dbReference type="PANTHER" id="PTHR45453">
    <property type="entry name" value="PHOSPHATE REGULON SENSOR PROTEIN PHOR"/>
    <property type="match status" value="1"/>
</dbReference>
<evidence type="ECO:0000256" key="4">
    <source>
        <dbReference type="ARBA" id="ARBA00022553"/>
    </source>
</evidence>
<gene>
    <name evidence="10" type="primary">phoR_1</name>
    <name evidence="10" type="ORF">ACLFYP115_00106</name>
</gene>
<evidence type="ECO:0000256" key="8">
    <source>
        <dbReference type="SAM" id="Phobius"/>
    </source>
</evidence>
<dbReference type="InterPro" id="IPR005467">
    <property type="entry name" value="His_kinase_dom"/>
</dbReference>
<proteinExistence type="predicted"/>
<dbReference type="InterPro" id="IPR050351">
    <property type="entry name" value="BphY/WalK/GraS-like"/>
</dbReference>
<accession>A0A6N2QY72</accession>
<dbReference type="PROSITE" id="PS50109">
    <property type="entry name" value="HIS_KIN"/>
    <property type="match status" value="1"/>
</dbReference>
<dbReference type="InterPro" id="IPR004358">
    <property type="entry name" value="Sig_transdc_His_kin-like_C"/>
</dbReference>
<keyword evidence="6" id="KW-0418">Kinase</keyword>
<dbReference type="CDD" id="cd00082">
    <property type="entry name" value="HisKA"/>
    <property type="match status" value="1"/>
</dbReference>
<dbReference type="SMART" id="SM00387">
    <property type="entry name" value="HATPase_c"/>
    <property type="match status" value="1"/>
</dbReference>
<dbReference type="Gene3D" id="3.30.565.10">
    <property type="entry name" value="Histidine kinase-like ATPase, C-terminal domain"/>
    <property type="match status" value="1"/>
</dbReference>
<name>A0A6N2QY72_9FIRM</name>
<organism evidence="10">
    <name type="scientific">Anaerostipes caccae</name>
    <dbReference type="NCBI Taxonomy" id="105841"/>
    <lineage>
        <taxon>Bacteria</taxon>
        <taxon>Bacillati</taxon>
        <taxon>Bacillota</taxon>
        <taxon>Clostridia</taxon>
        <taxon>Lachnospirales</taxon>
        <taxon>Lachnospiraceae</taxon>
        <taxon>Anaerostipes</taxon>
    </lineage>
</organism>
<dbReference type="InterPro" id="IPR003594">
    <property type="entry name" value="HATPase_dom"/>
</dbReference>
<dbReference type="SUPFAM" id="SSF49785">
    <property type="entry name" value="Galactose-binding domain-like"/>
    <property type="match status" value="1"/>
</dbReference>
<evidence type="ECO:0000259" key="9">
    <source>
        <dbReference type="PROSITE" id="PS50109"/>
    </source>
</evidence>
<dbReference type="SUPFAM" id="SSF55874">
    <property type="entry name" value="ATPase domain of HSP90 chaperone/DNA topoisomerase II/histidine kinase"/>
    <property type="match status" value="1"/>
</dbReference>
<keyword evidence="7" id="KW-0902">Two-component regulatory system</keyword>
<evidence type="ECO:0000256" key="2">
    <source>
        <dbReference type="ARBA" id="ARBA00004370"/>
    </source>
</evidence>
<dbReference type="SUPFAM" id="SSF47384">
    <property type="entry name" value="Homodimeric domain of signal transducing histidine kinase"/>
    <property type="match status" value="1"/>
</dbReference>
<evidence type="ECO:0000256" key="7">
    <source>
        <dbReference type="ARBA" id="ARBA00023012"/>
    </source>
</evidence>
<dbReference type="InterPro" id="IPR003661">
    <property type="entry name" value="HisK_dim/P_dom"/>
</dbReference>
<comment type="subcellular location">
    <subcellularLocation>
        <location evidence="2">Membrane</location>
    </subcellularLocation>
</comment>
<keyword evidence="8" id="KW-0472">Membrane</keyword>
<dbReference type="GO" id="GO:0005886">
    <property type="term" value="C:plasma membrane"/>
    <property type="evidence" value="ECO:0007669"/>
    <property type="project" value="TreeGrafter"/>
</dbReference>
<dbReference type="EMBL" id="CACRSQ010000002">
    <property type="protein sequence ID" value="VYS72959.1"/>
    <property type="molecule type" value="Genomic_DNA"/>
</dbReference>
<dbReference type="InterPro" id="IPR036890">
    <property type="entry name" value="HATPase_C_sf"/>
</dbReference>
<dbReference type="PRINTS" id="PR00344">
    <property type="entry name" value="BCTRLSENSOR"/>
</dbReference>
<dbReference type="GO" id="GO:0000155">
    <property type="term" value="F:phosphorelay sensor kinase activity"/>
    <property type="evidence" value="ECO:0007669"/>
    <property type="project" value="InterPro"/>
</dbReference>
<keyword evidence="4" id="KW-0597">Phosphoprotein</keyword>
<dbReference type="AlphaFoldDB" id="A0A6N2QY72"/>
<dbReference type="EC" id="2.7.13.3" evidence="3"/>